<feature type="transmembrane region" description="Helical" evidence="1">
    <location>
        <begin position="6"/>
        <end position="23"/>
    </location>
</feature>
<feature type="transmembrane region" description="Helical" evidence="1">
    <location>
        <begin position="30"/>
        <end position="51"/>
    </location>
</feature>
<dbReference type="EMBL" id="CACRTV010000057">
    <property type="protein sequence ID" value="VYU43714.1"/>
    <property type="molecule type" value="Genomic_DNA"/>
</dbReference>
<keyword evidence="1" id="KW-0472">Membrane</keyword>
<reference evidence="2" key="1">
    <citation type="submission" date="2019-11" db="EMBL/GenBank/DDBJ databases">
        <authorList>
            <person name="Feng L."/>
        </authorList>
    </citation>
    <scope>NUCLEOTIDE SEQUENCE</scope>
    <source>
        <strain evidence="2">CParaputrificumLFYP93</strain>
    </source>
</reference>
<evidence type="ECO:0000313" key="2">
    <source>
        <dbReference type="EMBL" id="VYU43714.1"/>
    </source>
</evidence>
<name>A0A6N3EV87_9CLOT</name>
<accession>A0A6N3EV87</accession>
<dbReference type="AlphaFoldDB" id="A0A6N3EV87"/>
<proteinExistence type="predicted"/>
<keyword evidence="1" id="KW-0812">Transmembrane</keyword>
<gene>
    <name evidence="2" type="ORF">CPLFYP93_02266</name>
</gene>
<organism evidence="2">
    <name type="scientific">Clostridium paraputrificum</name>
    <dbReference type="NCBI Taxonomy" id="29363"/>
    <lineage>
        <taxon>Bacteria</taxon>
        <taxon>Bacillati</taxon>
        <taxon>Bacillota</taxon>
        <taxon>Clostridia</taxon>
        <taxon>Eubacteriales</taxon>
        <taxon>Clostridiaceae</taxon>
        <taxon>Clostridium</taxon>
    </lineage>
</organism>
<evidence type="ECO:0000256" key="1">
    <source>
        <dbReference type="SAM" id="Phobius"/>
    </source>
</evidence>
<dbReference type="RefSeq" id="WP_156561635.1">
    <property type="nucleotide sequence ID" value="NZ_CACRTV010000057.1"/>
</dbReference>
<sequence length="57" mass="6293">MVIYTLVAAILLISAIVLVTVGSRNEGKENLMFIGFILAGLWLLWCLSPIMNLTDKL</sequence>
<keyword evidence="1" id="KW-1133">Transmembrane helix</keyword>
<protein>
    <submittedName>
        <fullName evidence="2">Uncharacterized protein</fullName>
    </submittedName>
</protein>